<evidence type="ECO:0000259" key="1">
    <source>
        <dbReference type="Pfam" id="PF18337"/>
    </source>
</evidence>
<dbReference type="Gene3D" id="2.30.30.140">
    <property type="match status" value="1"/>
</dbReference>
<proteinExistence type="predicted"/>
<accession>A0A7K1LTA9</accession>
<dbReference type="Proteomes" id="UP000460416">
    <property type="component" value="Unassembled WGS sequence"/>
</dbReference>
<feature type="domain" description="RapA N-terminal Tudor-like" evidence="1">
    <location>
        <begin position="56"/>
        <end position="106"/>
    </location>
</feature>
<dbReference type="InterPro" id="IPR040765">
    <property type="entry name" value="Tudor_1_RapA"/>
</dbReference>
<feature type="non-terminal residue" evidence="3">
    <location>
        <position position="106"/>
    </location>
</feature>
<dbReference type="Pfam" id="PF18339">
    <property type="entry name" value="Tudor_1_RapA"/>
    <property type="match status" value="1"/>
</dbReference>
<evidence type="ECO:0000259" key="2">
    <source>
        <dbReference type="Pfam" id="PF18339"/>
    </source>
</evidence>
<keyword evidence="4" id="KW-1185">Reference proteome</keyword>
<dbReference type="EMBL" id="VJVW01000119">
    <property type="protein sequence ID" value="MUP44049.1"/>
    <property type="molecule type" value="Genomic_DNA"/>
</dbReference>
<evidence type="ECO:0000313" key="4">
    <source>
        <dbReference type="Proteomes" id="UP000460416"/>
    </source>
</evidence>
<dbReference type="AlphaFoldDB" id="A0A7K1LTA9"/>
<comment type="caution">
    <text evidence="3">The sequence shown here is derived from an EMBL/GenBank/DDBJ whole genome shotgun (WGS) entry which is preliminary data.</text>
</comment>
<organism evidence="3 4">
    <name type="scientific">Christiangramia aestuarii</name>
    <dbReference type="NCBI Taxonomy" id="1028746"/>
    <lineage>
        <taxon>Bacteria</taxon>
        <taxon>Pseudomonadati</taxon>
        <taxon>Bacteroidota</taxon>
        <taxon>Flavobacteriia</taxon>
        <taxon>Flavobacteriales</taxon>
        <taxon>Flavobacteriaceae</taxon>
        <taxon>Christiangramia</taxon>
    </lineage>
</organism>
<dbReference type="Gene3D" id="2.30.30.930">
    <property type="match status" value="1"/>
</dbReference>
<gene>
    <name evidence="3" type="ORF">FLP08_15885</name>
</gene>
<reference evidence="3 4" key="1">
    <citation type="submission" date="2019-07" db="EMBL/GenBank/DDBJ databases">
        <title>Gramella aestuarii sp. nov., isolated from a tidal flat, and emended description of Gramella echinicola.</title>
        <authorList>
            <person name="Liu L."/>
        </authorList>
    </citation>
    <scope>NUCLEOTIDE SEQUENCE [LARGE SCALE GENOMIC DNA]</scope>
    <source>
        <strain evidence="3 4">BS12</strain>
    </source>
</reference>
<evidence type="ECO:0000313" key="3">
    <source>
        <dbReference type="EMBL" id="MUP44049.1"/>
    </source>
</evidence>
<dbReference type="InterPro" id="IPR040766">
    <property type="entry name" value="Tudor_2_RapA"/>
</dbReference>
<sequence length="106" mass="11978">MAQYQPGQRWISDSEAELGLGTILAQDGRLLTVLYPATGDTRQYALRNAPLTRVRFAPGDEVTHFEGWKMTVREVEESEGLLVYHGLTAQNEQRTLPETQLSNFIQ</sequence>
<name>A0A7K1LTA9_9FLAO</name>
<dbReference type="Pfam" id="PF18337">
    <property type="entry name" value="Tudor_RapA"/>
    <property type="match status" value="1"/>
</dbReference>
<protein>
    <submittedName>
        <fullName evidence="3">RNA polymerase-binding ATPase</fullName>
    </submittedName>
</protein>
<feature type="domain" description="RapA N-terminal Tudor like" evidence="2">
    <location>
        <begin position="4"/>
        <end position="54"/>
    </location>
</feature>